<dbReference type="PRINTS" id="PR01713">
    <property type="entry name" value="NUCEPIMERASE"/>
</dbReference>
<dbReference type="AlphaFoldDB" id="A0A1H9ZCB0"/>
<organism evidence="3 4">
    <name type="scientific">[Clostridium] polysaccharolyticum</name>
    <dbReference type="NCBI Taxonomy" id="29364"/>
    <lineage>
        <taxon>Bacteria</taxon>
        <taxon>Bacillati</taxon>
        <taxon>Bacillota</taxon>
        <taxon>Clostridia</taxon>
        <taxon>Lachnospirales</taxon>
        <taxon>Lachnospiraceae</taxon>
    </lineage>
</organism>
<dbReference type="STRING" id="29364.SAMN04487772_103127"/>
<dbReference type="InterPro" id="IPR001509">
    <property type="entry name" value="Epimerase_deHydtase"/>
</dbReference>
<feature type="domain" description="NAD-dependent epimerase/dehydratase" evidence="2">
    <location>
        <begin position="11"/>
        <end position="264"/>
    </location>
</feature>
<dbReference type="Gene3D" id="3.90.25.10">
    <property type="entry name" value="UDP-galactose 4-epimerase, domain 1"/>
    <property type="match status" value="1"/>
</dbReference>
<dbReference type="Proteomes" id="UP000199800">
    <property type="component" value="Unassembled WGS sequence"/>
</dbReference>
<accession>A0A1H9ZCB0</accession>
<keyword evidence="4" id="KW-1185">Reference proteome</keyword>
<name>A0A1H9ZCB0_9FIRM</name>
<evidence type="ECO:0000256" key="1">
    <source>
        <dbReference type="ARBA" id="ARBA00023027"/>
    </source>
</evidence>
<dbReference type="Gene3D" id="3.40.50.720">
    <property type="entry name" value="NAD(P)-binding Rossmann-like Domain"/>
    <property type="match status" value="1"/>
</dbReference>
<dbReference type="EMBL" id="FOHN01000003">
    <property type="protein sequence ID" value="SES79182.1"/>
    <property type="molecule type" value="Genomic_DNA"/>
</dbReference>
<dbReference type="PANTHER" id="PTHR43574">
    <property type="entry name" value="EPIMERASE-RELATED"/>
    <property type="match status" value="1"/>
</dbReference>
<protein>
    <submittedName>
        <fullName evidence="3">Nucleoside-diphosphate-sugar epimerase</fullName>
    </submittedName>
</protein>
<sequence>MQKIDLHNKTILVTGSAGFIGSNLVLELLNTQSPIHIVGIDNMNDYYDVNIKKWRLSEIDKCAAKHPESTYTFVKGDISDKNVIDEIFLTHKPSVVVNLAAQAGVRYSITNPDSYIQSNLIGFYNILEACRHSYDNNETGVEHLVYASSSSVYGSNKKIPYSTDDKVDNPVSLYAATKKSNELMAHSYSKLYNIPSTGLRFFTVYGPAGRPDMAYFGFTNKLLKGETIQIFNYGNCKRDFTYVDDIVEGVKRVMQGAPERKNGEDGLPLPPYAVYNIGNSNPENLLDFVTILQEELIRAQVLPSDYDFEAHKELVPMQPGDVPITFADTTPLETDYGFKPDTSLREGLRKFSEWYKNFYLNN</sequence>
<evidence type="ECO:0000259" key="2">
    <source>
        <dbReference type="Pfam" id="PF01370"/>
    </source>
</evidence>
<dbReference type="InterPro" id="IPR036291">
    <property type="entry name" value="NAD(P)-bd_dom_sf"/>
</dbReference>
<dbReference type="RefSeq" id="WP_092476294.1">
    <property type="nucleotide sequence ID" value="NZ_FOHN01000003.1"/>
</dbReference>
<evidence type="ECO:0000313" key="4">
    <source>
        <dbReference type="Proteomes" id="UP000199800"/>
    </source>
</evidence>
<proteinExistence type="predicted"/>
<dbReference type="SUPFAM" id="SSF51735">
    <property type="entry name" value="NAD(P)-binding Rossmann-fold domains"/>
    <property type="match status" value="1"/>
</dbReference>
<gene>
    <name evidence="3" type="ORF">SAMN04487772_103127</name>
</gene>
<keyword evidence="1" id="KW-0520">NAD</keyword>
<reference evidence="3 4" key="1">
    <citation type="submission" date="2016-10" db="EMBL/GenBank/DDBJ databases">
        <authorList>
            <person name="de Groot N.N."/>
        </authorList>
    </citation>
    <scope>NUCLEOTIDE SEQUENCE [LARGE SCALE GENOMIC DNA]</scope>
    <source>
        <strain evidence="3 4">DSM 1801</strain>
    </source>
</reference>
<dbReference type="OrthoDB" id="9811743at2"/>
<evidence type="ECO:0000313" key="3">
    <source>
        <dbReference type="EMBL" id="SES79182.1"/>
    </source>
</evidence>
<dbReference type="Pfam" id="PF01370">
    <property type="entry name" value="Epimerase"/>
    <property type="match status" value="1"/>
</dbReference>